<dbReference type="EMBL" id="GFPF01001977">
    <property type="protein sequence ID" value="MAA13123.1"/>
    <property type="molecule type" value="Transcribed_RNA"/>
</dbReference>
<evidence type="ECO:0000313" key="1">
    <source>
        <dbReference type="EMBL" id="MAA13123.1"/>
    </source>
</evidence>
<reference evidence="1" key="1">
    <citation type="journal article" date="2017" name="Parasit. Vectors">
        <title>Sialotranscriptomics of Rhipicephalus zambeziensis reveals intricate expression profiles of secretory proteins and suggests tight temporal transcriptional regulation during blood-feeding.</title>
        <authorList>
            <person name="de Castro M.H."/>
            <person name="de Klerk D."/>
            <person name="Pienaar R."/>
            <person name="Rees D.J.G."/>
            <person name="Mans B.J."/>
        </authorList>
    </citation>
    <scope>NUCLEOTIDE SEQUENCE</scope>
    <source>
        <tissue evidence="1">Salivary glands</tissue>
    </source>
</reference>
<organism evidence="1">
    <name type="scientific">Rhipicephalus zambeziensis</name>
    <dbReference type="NCBI Taxonomy" id="60191"/>
    <lineage>
        <taxon>Eukaryota</taxon>
        <taxon>Metazoa</taxon>
        <taxon>Ecdysozoa</taxon>
        <taxon>Arthropoda</taxon>
        <taxon>Chelicerata</taxon>
        <taxon>Arachnida</taxon>
        <taxon>Acari</taxon>
        <taxon>Parasitiformes</taxon>
        <taxon>Ixodida</taxon>
        <taxon>Ixodoidea</taxon>
        <taxon>Ixodidae</taxon>
        <taxon>Rhipicephalinae</taxon>
        <taxon>Rhipicephalus</taxon>
        <taxon>Rhipicephalus</taxon>
    </lineage>
</organism>
<proteinExistence type="predicted"/>
<name>A0A224YFY8_9ACAR</name>
<sequence>MWAWAPGSLAPPAEFAATGYPSGFELSPEAHWEACCTWKLQSWKACTATAALPRCNRSGTARSPHVAVPAPAVHRRVAWSAPGGRDSVHSFPSRNGQPPVTTCLPGPGLPSEACGNRPEASATCLGRLPGGRGHWAAEAPGACPAGDLLKPVSPCGQCDSRAPVAAASEPRSPDGGAGCCCRSHSFHTHSRTPDRRTSWYSSLATTLLWGTARLLFQAPRPSLECVCKERLWCVRSRRSGLLSVQRGKAAKAHRLKQRRNECVRGLRHLVLIAAAAATNP</sequence>
<dbReference type="AlphaFoldDB" id="A0A224YFY8"/>
<protein>
    <submittedName>
        <fullName evidence="1">Uncharacterized protein</fullName>
    </submittedName>
</protein>
<accession>A0A224YFY8</accession>